<dbReference type="AlphaFoldDB" id="A0A9P7ZAE7"/>
<dbReference type="OrthoDB" id="5591786at2759"/>
<dbReference type="Pfam" id="PF08728">
    <property type="entry name" value="CRT10"/>
    <property type="match status" value="1"/>
</dbReference>
<evidence type="ECO:0000313" key="1">
    <source>
        <dbReference type="EMBL" id="KAG9248543.1"/>
    </source>
</evidence>
<accession>A0A9P7ZAE7</accession>
<evidence type="ECO:0000313" key="2">
    <source>
        <dbReference type="Proteomes" id="UP000887226"/>
    </source>
</evidence>
<protein>
    <submittedName>
        <fullName evidence="1">Uncharacterized protein</fullName>
    </submittedName>
</protein>
<dbReference type="InterPro" id="IPR014839">
    <property type="entry name" value="Crt10"/>
</dbReference>
<organism evidence="1 2">
    <name type="scientific">Calycina marina</name>
    <dbReference type="NCBI Taxonomy" id="1763456"/>
    <lineage>
        <taxon>Eukaryota</taxon>
        <taxon>Fungi</taxon>
        <taxon>Dikarya</taxon>
        <taxon>Ascomycota</taxon>
        <taxon>Pezizomycotina</taxon>
        <taxon>Leotiomycetes</taxon>
        <taxon>Helotiales</taxon>
        <taxon>Pezizellaceae</taxon>
        <taxon>Calycina</taxon>
    </lineage>
</organism>
<keyword evidence="2" id="KW-1185">Reference proteome</keyword>
<gene>
    <name evidence="1" type="ORF">BJ878DRAFT_487815</name>
</gene>
<proteinExistence type="predicted"/>
<comment type="caution">
    <text evidence="1">The sequence shown here is derived from an EMBL/GenBank/DDBJ whole genome shotgun (WGS) entry which is preliminary data.</text>
</comment>
<dbReference type="EMBL" id="MU253747">
    <property type="protein sequence ID" value="KAG9248543.1"/>
    <property type="molecule type" value="Genomic_DNA"/>
</dbReference>
<reference evidence="1" key="1">
    <citation type="journal article" date="2021" name="IMA Fungus">
        <title>Genomic characterization of three marine fungi, including Emericellopsis atlantica sp. nov. with signatures of a generalist lifestyle and marine biomass degradation.</title>
        <authorList>
            <person name="Hagestad O.C."/>
            <person name="Hou L."/>
            <person name="Andersen J.H."/>
            <person name="Hansen E.H."/>
            <person name="Altermark B."/>
            <person name="Li C."/>
            <person name="Kuhnert E."/>
            <person name="Cox R.J."/>
            <person name="Crous P.W."/>
            <person name="Spatafora J.W."/>
            <person name="Lail K."/>
            <person name="Amirebrahimi M."/>
            <person name="Lipzen A."/>
            <person name="Pangilinan J."/>
            <person name="Andreopoulos W."/>
            <person name="Hayes R.D."/>
            <person name="Ng V."/>
            <person name="Grigoriev I.V."/>
            <person name="Jackson S.A."/>
            <person name="Sutton T.D.S."/>
            <person name="Dobson A.D.W."/>
            <person name="Rama T."/>
        </authorList>
    </citation>
    <scope>NUCLEOTIDE SEQUENCE</scope>
    <source>
        <strain evidence="1">TRa3180A</strain>
    </source>
</reference>
<name>A0A9P7ZAE7_9HELO</name>
<dbReference type="Proteomes" id="UP000887226">
    <property type="component" value="Unassembled WGS sequence"/>
</dbReference>
<sequence>MASVAGASHLEVAATAERHLYKDLTVSNFSSQQTWARKPFSGHVDEAAPAGHIQETQDGGLEVPNSSSGENPSVATWRSNCIALSHTHNLYFAAIEDKIHITVPRTLKQIVPGKPDLILRLPRSEAARCVGGYIDPSLPHCVNNMLVGNLGTQEILLVCCDDGDVLAYYTHYFDWAITSKDFFRPLLHENVGKSAWGLAIHEKSRLIAISSNLKEVTLFAFRTNTSEPWEPGYQDSYPCVSVEAFDAKRSFQNCRVIFSLDEDNIPSICFVTNVNTGEAESIMAIDIRGTIWVLELTPGPEPPRKIPSTHKPRGNILQPSHMGWGVLPLPLSMCLHTPTPHEAMGISDGIKHYISVRSTRDINEAIFDISRTVRHVRNACVSHPVVLGTQPRRQSKAKAEVSVLIPDNSDSSPRVRLKTKWPVCRRRTPNDAFNIDTGEMIGEGRVMAQLEAYRLARRRNLQRPRGLNGVFGSTESVDSELSKDMIIFQSMVNDLTRSLMGSITTTFILLSLLDDYVNKAPISGAKLPYKIAPEDIFPCAILRIYQSDIELIPLTAGVPRTICRSVVRQTLSQDLSPFLGPFDRLIFSALIPELSLVVVASQSGRVALLTVTRPDDRFSRVGPVVTFRIDAILPTKEHEDEGHRPTSPLLGMAVAPIQTGVPDPSRSRWRVLLHYYNATILSYELYRGGSDVLLVL</sequence>
<dbReference type="SUPFAM" id="SSF101898">
    <property type="entry name" value="NHL repeat"/>
    <property type="match status" value="1"/>
</dbReference>